<feature type="domain" description="SAM" evidence="2">
    <location>
        <begin position="38"/>
        <end position="84"/>
    </location>
</feature>
<dbReference type="PROSITE" id="PS50105">
    <property type="entry name" value="SAM_DOMAIN"/>
    <property type="match status" value="1"/>
</dbReference>
<evidence type="ECO:0000259" key="2">
    <source>
        <dbReference type="PROSITE" id="PS50105"/>
    </source>
</evidence>
<feature type="region of interest" description="Disordered" evidence="1">
    <location>
        <begin position="217"/>
        <end position="243"/>
    </location>
</feature>
<dbReference type="EMBL" id="SOYY01000004">
    <property type="protein sequence ID" value="KAA0722159.1"/>
    <property type="molecule type" value="Genomic_DNA"/>
</dbReference>
<dbReference type="Gene3D" id="1.10.150.50">
    <property type="entry name" value="Transcription Factor, Ets-1"/>
    <property type="match status" value="1"/>
</dbReference>
<accession>A0A5A9PMD6</accession>
<dbReference type="AlphaFoldDB" id="A0A5A9PMD6"/>
<reference evidence="3 4" key="1">
    <citation type="journal article" date="2019" name="Mol. Ecol. Resour.">
        <title>Chromosome-level genome assembly of Triplophysa tibetana, a fish adapted to the harsh high-altitude environment of the Tibetan Plateau.</title>
        <authorList>
            <person name="Yang X."/>
            <person name="Liu H."/>
            <person name="Ma Z."/>
            <person name="Zou Y."/>
            <person name="Zou M."/>
            <person name="Mao Y."/>
            <person name="Li X."/>
            <person name="Wang H."/>
            <person name="Chen T."/>
            <person name="Wang W."/>
            <person name="Yang R."/>
        </authorList>
    </citation>
    <scope>NUCLEOTIDE SEQUENCE [LARGE SCALE GENOMIC DNA]</scope>
    <source>
        <strain evidence="3">TTIB1903HZAU</strain>
        <tissue evidence="3">Muscle</tissue>
    </source>
</reference>
<feature type="compositionally biased region" description="Polar residues" evidence="1">
    <location>
        <begin position="141"/>
        <end position="157"/>
    </location>
</feature>
<feature type="compositionally biased region" description="Polar residues" evidence="1">
    <location>
        <begin position="1"/>
        <end position="23"/>
    </location>
</feature>
<dbReference type="PANTHER" id="PTHR16155">
    <property type="entry name" value="DED DOMAIN-CONTAINING PROTEIN"/>
    <property type="match status" value="1"/>
</dbReference>
<sequence length="516" mass="58339">MAKSSMSSEDASQTQHAECSPNNALADKSTKLKKIENWTKEDVRHWLMDVIKVPQQYADILYKEDVYGAALILFDKKDFLDAGLKHGPAVQILKNMSQYKASSDVLKNSAIPAVEIPTDGSNDLEITPKLSIPEIQDNISSVQQLSKPTDTASLGETTTDRRPTNGSNGPKINPELSIQENKDGITSVLQWSLPTDDTPKFIVDDGKFLHDTPRFQEEKDKNESGVRCTQSTKLPLPHSTNQENSLNSLKGALIRLCTPRPFDESCPTFVYTQNEILPPETGPSNLIDPVHEYKLMANTENASEEDALRKFTDEVFRFAAGSLNTRTNGTIHFGVGDEPLYTHGQIVGISVTSLNKYIDAFYKRLKVHFTNRVMREIVMRCIRPPKFFQVKCPDNLDVDKWVIEVDVVPMYDLTKEKLFYTTTDKKRRKTKCFFVRDGARTTNYNPDKGPRKEMHTEKHLENYVKSWASSRKLAEERYSNVHKHGLWGMNLEGIQSPSLAQVTYQDPPPLPCMVPP</sequence>
<feature type="region of interest" description="Disordered" evidence="1">
    <location>
        <begin position="141"/>
        <end position="179"/>
    </location>
</feature>
<gene>
    <name evidence="3" type="ORF">E1301_Tti009093</name>
</gene>
<feature type="compositionally biased region" description="Polar residues" evidence="1">
    <location>
        <begin position="227"/>
        <end position="243"/>
    </location>
</feature>
<proteinExistence type="predicted"/>
<dbReference type="InterPro" id="IPR001660">
    <property type="entry name" value="SAM"/>
</dbReference>
<organism evidence="3 4">
    <name type="scientific">Triplophysa tibetana</name>
    <dbReference type="NCBI Taxonomy" id="1572043"/>
    <lineage>
        <taxon>Eukaryota</taxon>
        <taxon>Metazoa</taxon>
        <taxon>Chordata</taxon>
        <taxon>Craniata</taxon>
        <taxon>Vertebrata</taxon>
        <taxon>Euteleostomi</taxon>
        <taxon>Actinopterygii</taxon>
        <taxon>Neopterygii</taxon>
        <taxon>Teleostei</taxon>
        <taxon>Ostariophysi</taxon>
        <taxon>Cypriniformes</taxon>
        <taxon>Nemacheilidae</taxon>
        <taxon>Triplophysa</taxon>
    </lineage>
</organism>
<keyword evidence="4" id="KW-1185">Reference proteome</keyword>
<feature type="region of interest" description="Disordered" evidence="1">
    <location>
        <begin position="1"/>
        <end position="25"/>
    </location>
</feature>
<dbReference type="SUPFAM" id="SSF47769">
    <property type="entry name" value="SAM/Pointed domain"/>
    <property type="match status" value="1"/>
</dbReference>
<name>A0A5A9PMD6_9TELE</name>
<dbReference type="GO" id="GO:0005737">
    <property type="term" value="C:cytoplasm"/>
    <property type="evidence" value="ECO:0007669"/>
    <property type="project" value="TreeGrafter"/>
</dbReference>
<evidence type="ECO:0000256" key="1">
    <source>
        <dbReference type="SAM" id="MobiDB-lite"/>
    </source>
</evidence>
<evidence type="ECO:0000313" key="3">
    <source>
        <dbReference type="EMBL" id="KAA0722159.1"/>
    </source>
</evidence>
<dbReference type="Proteomes" id="UP000324632">
    <property type="component" value="Chromosome 4"/>
</dbReference>
<dbReference type="InterPro" id="IPR013761">
    <property type="entry name" value="SAM/pointed_sf"/>
</dbReference>
<dbReference type="PANTHER" id="PTHR16155:SF18">
    <property type="entry name" value="STERILE ALPHA MOTIF DOMAIN-CONTAINING PROTEIN 9-LIKE"/>
    <property type="match status" value="1"/>
</dbReference>
<evidence type="ECO:0000313" key="4">
    <source>
        <dbReference type="Proteomes" id="UP000324632"/>
    </source>
</evidence>
<comment type="caution">
    <text evidence="3">The sequence shown here is derived from an EMBL/GenBank/DDBJ whole genome shotgun (WGS) entry which is preliminary data.</text>
</comment>
<protein>
    <submittedName>
        <fullName evidence="3">Sterile alpha motif domain-containing protein 9-like</fullName>
    </submittedName>
</protein>